<protein>
    <submittedName>
        <fullName evidence="1">Uncharacterized protein</fullName>
    </submittedName>
</protein>
<dbReference type="PATRIC" id="fig|1324352.5.peg.1674"/>
<dbReference type="EMBL" id="CP009928">
    <property type="protein sequence ID" value="AKK72575.1"/>
    <property type="molecule type" value="Genomic_DNA"/>
</dbReference>
<evidence type="ECO:0000313" key="2">
    <source>
        <dbReference type="Proteomes" id="UP000035213"/>
    </source>
</evidence>
<dbReference type="NCBIfam" id="NF038153">
    <property type="entry name" value="lant_leader_L1a"/>
    <property type="match status" value="1"/>
</dbReference>
<proteinExistence type="predicted"/>
<reference evidence="1 2" key="1">
    <citation type="submission" date="2014-11" db="EMBL/GenBank/DDBJ databases">
        <authorList>
            <person name="Park G.-S."/>
            <person name="Hong S.-J."/>
            <person name="Jung B.K."/>
            <person name="Khan A.R."/>
            <person name="Kwak Y."/>
            <person name="Shin J.-H."/>
        </authorList>
    </citation>
    <scope>NUCLEOTIDE SEQUENCE [LARGE SCALE GENOMIC DNA]</scope>
    <source>
        <strain evidence="1 2">DSM 27622</strain>
    </source>
</reference>
<accession>A0A0G3M1T4</accession>
<dbReference type="Proteomes" id="UP000035213">
    <property type="component" value="Chromosome"/>
</dbReference>
<dbReference type="SMR" id="A0A0G3M1T4"/>
<evidence type="ECO:0000313" key="1">
    <source>
        <dbReference type="EMBL" id="AKK72575.1"/>
    </source>
</evidence>
<organism evidence="1 2">
    <name type="scientific">Chryseobacterium gallinarum</name>
    <dbReference type="NCBI Taxonomy" id="1324352"/>
    <lineage>
        <taxon>Bacteria</taxon>
        <taxon>Pseudomonadati</taxon>
        <taxon>Bacteroidota</taxon>
        <taxon>Flavobacteriia</taxon>
        <taxon>Flavobacteriales</taxon>
        <taxon>Weeksellaceae</taxon>
        <taxon>Chryseobacterium group</taxon>
        <taxon>Chryseobacterium</taxon>
    </lineage>
</organism>
<dbReference type="STRING" id="1324352.OK18_07985"/>
<name>A0A0G3M1T4_CHRGL</name>
<dbReference type="RefSeq" id="WP_053327669.1">
    <property type="nucleotide sequence ID" value="NZ_CP009928.1"/>
</dbReference>
<dbReference type="InterPro" id="IPR058238">
    <property type="entry name" value="Lant_leader_dom"/>
</dbReference>
<dbReference type="KEGG" id="cgn:OK18_07985"/>
<sequence>MKNNQNKKVLNLKKETLVRLQEKQMRALVGAEEMSNKSGVCGNTIEVPIGILGLAAAGDSCCKRSCNGK</sequence>
<dbReference type="OrthoDB" id="1513174at2"/>
<gene>
    <name evidence="1" type="ORF">OK18_07985</name>
</gene>
<dbReference type="AlphaFoldDB" id="A0A0G3M1T4"/>